<keyword evidence="3" id="KW-1185">Reference proteome</keyword>
<accession>A0ABP6RC59</accession>
<name>A0ABP6RC59_9MICC</name>
<evidence type="ECO:0000256" key="1">
    <source>
        <dbReference type="SAM" id="MobiDB-lite"/>
    </source>
</evidence>
<dbReference type="EMBL" id="BAAAYG010000005">
    <property type="protein sequence ID" value="GAA3284554.1"/>
    <property type="molecule type" value="Genomic_DNA"/>
</dbReference>
<evidence type="ECO:0000313" key="3">
    <source>
        <dbReference type="Proteomes" id="UP001501736"/>
    </source>
</evidence>
<gene>
    <name evidence="2" type="ORF">GCM10020260_15300</name>
</gene>
<comment type="caution">
    <text evidence="2">The sequence shown here is derived from an EMBL/GenBank/DDBJ whole genome shotgun (WGS) entry which is preliminary data.</text>
</comment>
<organism evidence="2 3">
    <name type="scientific">Nesterenkonia halobia</name>
    <dbReference type="NCBI Taxonomy" id="37922"/>
    <lineage>
        <taxon>Bacteria</taxon>
        <taxon>Bacillati</taxon>
        <taxon>Actinomycetota</taxon>
        <taxon>Actinomycetes</taxon>
        <taxon>Micrococcales</taxon>
        <taxon>Micrococcaceae</taxon>
        <taxon>Nesterenkonia</taxon>
    </lineage>
</organism>
<evidence type="ECO:0000313" key="2">
    <source>
        <dbReference type="EMBL" id="GAA3284554.1"/>
    </source>
</evidence>
<dbReference type="RefSeq" id="WP_344719908.1">
    <property type="nucleotide sequence ID" value="NZ_BAAAYG010000005.1"/>
</dbReference>
<dbReference type="Proteomes" id="UP001501736">
    <property type="component" value="Unassembled WGS sequence"/>
</dbReference>
<feature type="region of interest" description="Disordered" evidence="1">
    <location>
        <begin position="48"/>
        <end position="80"/>
    </location>
</feature>
<evidence type="ECO:0008006" key="4">
    <source>
        <dbReference type="Google" id="ProtNLM"/>
    </source>
</evidence>
<feature type="compositionally biased region" description="Low complexity" evidence="1">
    <location>
        <begin position="53"/>
        <end position="67"/>
    </location>
</feature>
<protein>
    <recommendedName>
        <fullName evidence="4">Lipoprotein</fullName>
    </recommendedName>
</protein>
<sequence length="298" mass="32148">MAPLTSAERLQGVLFRRKDPDRLMVRPRRADSAGVVLAALLALTGCGAGGDSASGEEASSGGPSAESSAEDADTPDVPEAPAYAEIETDLWDTMQQADSVAITGEMPGTFLNSEDDGEVRLVYEFSGAVDGSDATYRAVRDETVISRARLVGDAYYEPAPILLGSLSRAVESTEIPERARDEAAGKWVEWEEEEGVESRTTERFLEHLRRALEGRDPLVTFDGETRTRDGEEVWVYSDGVFEVVVRPGEEPVLLSCVGDARDGTFELTFSDWNSSEGPGAPPEQKTMPRAELGELLAG</sequence>
<feature type="region of interest" description="Disordered" evidence="1">
    <location>
        <begin position="271"/>
        <end position="298"/>
    </location>
</feature>
<reference evidence="3" key="1">
    <citation type="journal article" date="2019" name="Int. J. Syst. Evol. Microbiol.">
        <title>The Global Catalogue of Microorganisms (GCM) 10K type strain sequencing project: providing services to taxonomists for standard genome sequencing and annotation.</title>
        <authorList>
            <consortium name="The Broad Institute Genomics Platform"/>
            <consortium name="The Broad Institute Genome Sequencing Center for Infectious Disease"/>
            <person name="Wu L."/>
            <person name="Ma J."/>
        </authorList>
    </citation>
    <scope>NUCLEOTIDE SEQUENCE [LARGE SCALE GENOMIC DNA]</scope>
    <source>
        <strain evidence="3">JCM 11483</strain>
    </source>
</reference>
<proteinExistence type="predicted"/>